<dbReference type="OrthoDB" id="1948081at2"/>
<dbReference type="GO" id="GO:0005524">
    <property type="term" value="F:ATP binding"/>
    <property type="evidence" value="ECO:0007669"/>
    <property type="project" value="UniProtKB-KW"/>
</dbReference>
<dbReference type="InterPro" id="IPR036641">
    <property type="entry name" value="HPT_dom_sf"/>
</dbReference>
<dbReference type="Proteomes" id="UP000199230">
    <property type="component" value="Unassembled WGS sequence"/>
</dbReference>
<dbReference type="PANTHER" id="PTHR43395">
    <property type="entry name" value="SENSOR HISTIDINE KINASE CHEA"/>
    <property type="match status" value="1"/>
</dbReference>
<proteinExistence type="predicted"/>
<evidence type="ECO:0000256" key="1">
    <source>
        <dbReference type="ARBA" id="ARBA00022840"/>
    </source>
</evidence>
<keyword evidence="3" id="KW-0597">Phosphoprotein</keyword>
<sequence length="502" mass="59706">MDSMVMVYFEETFEQLDQCEKCLQHLEKGYSEEYVNQFFRCAHSIKGSSDAMGYEEVKDLTHQLEDIWILIRSKQLSICKDILDISYQAVDTIYQMVENRKNPATEPDLVAQLIEKSKILKQEIGAFGAQKTTKKTVKQKKDEAEKEEIASKQVIHENKVEEQTLSYPNQYFIQIMMEPENPMPAVTQFLILKSLEENGVIDYAKPSVEKIRNMDEENHHFEMEFIFQTALNRNELHKEIEIGYIKDFVIIDLKEAYQKHVLTISDKDFFDYFFREISRVIQLINEKQKKTMDPSFWKKVEFVIIKIHSKSVLLENDFYYDQLKDHLDIIKDLVNMKQRDETVDALDHETLFFILQKMFLQLLQEVYRMIKNEIIIRYMEVKEGQNMILTFQNITLEMEPERYKILLIDISLLSKLREDEMQSLETVYQKLKDMGISMFLVHDGKRNKRVYTGQRFFTPIQHIIRYQNEKEMIRKILIAWKSGEEVKGAEEVEEANNENIDC</sequence>
<dbReference type="InterPro" id="IPR051315">
    <property type="entry name" value="Bact_Chemotaxis_CheA"/>
</dbReference>
<keyword evidence="1" id="KW-0547">Nucleotide-binding</keyword>
<dbReference type="Gene3D" id="1.20.120.160">
    <property type="entry name" value="HPT domain"/>
    <property type="match status" value="1"/>
</dbReference>
<dbReference type="InterPro" id="IPR010808">
    <property type="entry name" value="CheA_P2-bd"/>
</dbReference>
<dbReference type="InterPro" id="IPR037052">
    <property type="entry name" value="CheA-like_P2_sf"/>
</dbReference>
<protein>
    <submittedName>
        <fullName evidence="5">P2 response regulator binding domain-containing protein</fullName>
    </submittedName>
</protein>
<dbReference type="AlphaFoldDB" id="A0A1H3PUP5"/>
<dbReference type="Gene3D" id="3.30.70.1110">
    <property type="entry name" value="Histidine kinase CheA-like, P2 response regulator-binding domain"/>
    <property type="match status" value="1"/>
</dbReference>
<dbReference type="SMART" id="SM00073">
    <property type="entry name" value="HPT"/>
    <property type="match status" value="1"/>
</dbReference>
<evidence type="ECO:0000259" key="4">
    <source>
        <dbReference type="PROSITE" id="PS50894"/>
    </source>
</evidence>
<keyword evidence="1" id="KW-0067">ATP-binding</keyword>
<organism evidence="5 6">
    <name type="scientific">Tindallia californiensis</name>
    <dbReference type="NCBI Taxonomy" id="159292"/>
    <lineage>
        <taxon>Bacteria</taxon>
        <taxon>Bacillati</taxon>
        <taxon>Bacillota</taxon>
        <taxon>Clostridia</taxon>
        <taxon>Peptostreptococcales</taxon>
        <taxon>Tindalliaceae</taxon>
        <taxon>Tindallia</taxon>
    </lineage>
</organism>
<dbReference type="SUPFAM" id="SSF47226">
    <property type="entry name" value="Histidine-containing phosphotransfer domain, HPT domain"/>
    <property type="match status" value="1"/>
</dbReference>
<feature type="modified residue" description="Phosphohistidine" evidence="3">
    <location>
        <position position="43"/>
    </location>
</feature>
<accession>A0A1H3PUP5</accession>
<evidence type="ECO:0000313" key="6">
    <source>
        <dbReference type="Proteomes" id="UP000199230"/>
    </source>
</evidence>
<dbReference type="InterPro" id="IPR008207">
    <property type="entry name" value="Sig_transdc_His_kin_Hpt_dom"/>
</dbReference>
<dbReference type="Pfam" id="PF07194">
    <property type="entry name" value="P2"/>
    <property type="match status" value="1"/>
</dbReference>
<gene>
    <name evidence="5" type="ORF">SAMN05192546_107103</name>
</gene>
<name>A0A1H3PUP5_9FIRM</name>
<dbReference type="STRING" id="159292.SAMN05192546_107103"/>
<reference evidence="5 6" key="1">
    <citation type="submission" date="2016-10" db="EMBL/GenBank/DDBJ databases">
        <authorList>
            <person name="de Groot N.N."/>
        </authorList>
    </citation>
    <scope>NUCLEOTIDE SEQUENCE [LARGE SCALE GENOMIC DNA]</scope>
    <source>
        <strain evidence="5 6">APO</strain>
    </source>
</reference>
<feature type="domain" description="HPt" evidence="4">
    <location>
        <begin position="1"/>
        <end position="100"/>
    </location>
</feature>
<keyword evidence="2" id="KW-0902">Two-component regulatory system</keyword>
<keyword evidence="6" id="KW-1185">Reference proteome</keyword>
<dbReference type="EMBL" id="FNPV01000007">
    <property type="protein sequence ID" value="SDZ04700.1"/>
    <property type="molecule type" value="Genomic_DNA"/>
</dbReference>
<dbReference type="CDD" id="cd00088">
    <property type="entry name" value="HPT"/>
    <property type="match status" value="1"/>
</dbReference>
<dbReference type="InterPro" id="IPR035891">
    <property type="entry name" value="CheY-binding_CheA"/>
</dbReference>
<dbReference type="PANTHER" id="PTHR43395:SF1">
    <property type="entry name" value="CHEMOTAXIS PROTEIN CHEA"/>
    <property type="match status" value="1"/>
</dbReference>
<evidence type="ECO:0000256" key="3">
    <source>
        <dbReference type="PROSITE-ProRule" id="PRU00110"/>
    </source>
</evidence>
<dbReference type="Pfam" id="PF01627">
    <property type="entry name" value="Hpt"/>
    <property type="match status" value="1"/>
</dbReference>
<dbReference type="SUPFAM" id="SSF55052">
    <property type="entry name" value="CheY-binding domain of CheA"/>
    <property type="match status" value="1"/>
</dbReference>
<evidence type="ECO:0000313" key="5">
    <source>
        <dbReference type="EMBL" id="SDZ04700.1"/>
    </source>
</evidence>
<dbReference type="PROSITE" id="PS50894">
    <property type="entry name" value="HPT"/>
    <property type="match status" value="1"/>
</dbReference>
<dbReference type="GO" id="GO:0000155">
    <property type="term" value="F:phosphorelay sensor kinase activity"/>
    <property type="evidence" value="ECO:0007669"/>
    <property type="project" value="InterPro"/>
</dbReference>
<evidence type="ECO:0000256" key="2">
    <source>
        <dbReference type="ARBA" id="ARBA00023012"/>
    </source>
</evidence>